<name>A0AA39LBJ0_SARSR</name>
<feature type="region of interest" description="Disordered" evidence="2">
    <location>
        <begin position="29"/>
        <end position="54"/>
    </location>
</feature>
<dbReference type="PROSITE" id="PS50213">
    <property type="entry name" value="FAS1"/>
    <property type="match status" value="1"/>
</dbReference>
<evidence type="ECO:0000313" key="5">
    <source>
        <dbReference type="EMBL" id="KAK0391681.1"/>
    </source>
</evidence>
<feature type="domain" description="FAS1" evidence="4">
    <location>
        <begin position="70"/>
        <end position="217"/>
    </location>
</feature>
<feature type="region of interest" description="Disordered" evidence="2">
    <location>
        <begin position="121"/>
        <end position="144"/>
    </location>
</feature>
<dbReference type="Gene3D" id="2.30.180.10">
    <property type="entry name" value="FAS1 domain"/>
    <property type="match status" value="1"/>
</dbReference>
<dbReference type="SUPFAM" id="SSF82153">
    <property type="entry name" value="FAS1 domain"/>
    <property type="match status" value="1"/>
</dbReference>
<proteinExistence type="predicted"/>
<dbReference type="Proteomes" id="UP001175261">
    <property type="component" value="Unassembled WGS sequence"/>
</dbReference>
<evidence type="ECO:0000256" key="2">
    <source>
        <dbReference type="SAM" id="MobiDB-lite"/>
    </source>
</evidence>
<dbReference type="PANTHER" id="PTHR28156">
    <property type="entry name" value="FAS1 DOMAIN-CONTAINING PROTEIN YDR262W"/>
    <property type="match status" value="1"/>
</dbReference>
<organism evidence="5 6">
    <name type="scientific">Sarocladium strictum</name>
    <name type="common">Black bundle disease fungus</name>
    <name type="synonym">Acremonium strictum</name>
    <dbReference type="NCBI Taxonomy" id="5046"/>
    <lineage>
        <taxon>Eukaryota</taxon>
        <taxon>Fungi</taxon>
        <taxon>Dikarya</taxon>
        <taxon>Ascomycota</taxon>
        <taxon>Pezizomycotina</taxon>
        <taxon>Sordariomycetes</taxon>
        <taxon>Hypocreomycetidae</taxon>
        <taxon>Hypocreales</taxon>
        <taxon>Sarocladiaceae</taxon>
        <taxon>Sarocladium</taxon>
    </lineage>
</organism>
<protein>
    <recommendedName>
        <fullName evidence="4">FAS1 domain-containing protein</fullName>
    </recommendedName>
</protein>
<keyword evidence="1 3" id="KW-0732">Signal</keyword>
<dbReference type="InterPro" id="IPR000782">
    <property type="entry name" value="FAS1_domain"/>
</dbReference>
<evidence type="ECO:0000256" key="1">
    <source>
        <dbReference type="ARBA" id="ARBA00022729"/>
    </source>
</evidence>
<comment type="caution">
    <text evidence="5">The sequence shown here is derived from an EMBL/GenBank/DDBJ whole genome shotgun (WGS) entry which is preliminary data.</text>
</comment>
<evidence type="ECO:0000259" key="4">
    <source>
        <dbReference type="PROSITE" id="PS50213"/>
    </source>
</evidence>
<dbReference type="AlphaFoldDB" id="A0AA39LBJ0"/>
<dbReference type="PANTHER" id="PTHR28156:SF1">
    <property type="entry name" value="FAS1 DOMAIN-CONTAINING PROTEIN YDR262W"/>
    <property type="match status" value="1"/>
</dbReference>
<reference evidence="5" key="1">
    <citation type="submission" date="2022-10" db="EMBL/GenBank/DDBJ databases">
        <title>Determination and structural analysis of whole genome sequence of Sarocladium strictum F4-1.</title>
        <authorList>
            <person name="Hu L."/>
            <person name="Jiang Y."/>
        </authorList>
    </citation>
    <scope>NUCLEOTIDE SEQUENCE</scope>
    <source>
        <strain evidence="5">F4-1</strain>
    </source>
</reference>
<dbReference type="InterPro" id="IPR040200">
    <property type="entry name" value="Mug57-like"/>
</dbReference>
<feature type="chain" id="PRO_5041426705" description="FAS1 domain-containing protein" evidence="3">
    <location>
        <begin position="20"/>
        <end position="220"/>
    </location>
</feature>
<evidence type="ECO:0000256" key="3">
    <source>
        <dbReference type="SAM" id="SignalP"/>
    </source>
</evidence>
<evidence type="ECO:0000313" key="6">
    <source>
        <dbReference type="Proteomes" id="UP001175261"/>
    </source>
</evidence>
<dbReference type="EMBL" id="JAPDFR010000001">
    <property type="protein sequence ID" value="KAK0391681.1"/>
    <property type="molecule type" value="Genomic_DNA"/>
</dbReference>
<dbReference type="InterPro" id="IPR036378">
    <property type="entry name" value="FAS1_dom_sf"/>
</dbReference>
<gene>
    <name evidence="5" type="ORF">NLU13_1180</name>
</gene>
<sequence>MRLTISPLLLLALTAIADAQLLFPFGARPSTKDTPPASDKNSIHRPLPFGQLPIMPPTTEKDGDMTIQPSVPLNDILGTLRSLTTFSSLTRMQTTTTTLLSDLSTNTTVLAPLNSAIESLPRKPWESPRDYDEHGVSAYEGDDGQDRANANLRRFVEAHLVTKNPWDKGEKVKTIGGRDVWWEEKDGKKVVMPDEIEVDRVANQVANGEVWILKGVLNYV</sequence>
<accession>A0AA39LBJ0</accession>
<feature type="signal peptide" evidence="3">
    <location>
        <begin position="1"/>
        <end position="19"/>
    </location>
</feature>
<keyword evidence="6" id="KW-1185">Reference proteome</keyword>
<feature type="compositionally biased region" description="Basic and acidic residues" evidence="2">
    <location>
        <begin position="121"/>
        <end position="135"/>
    </location>
</feature>